<dbReference type="CDD" id="cd19821">
    <property type="entry name" value="Bbox1_BBX-like"/>
    <property type="match status" value="2"/>
</dbReference>
<dbReference type="GO" id="GO:0003700">
    <property type="term" value="F:DNA-binding transcription factor activity"/>
    <property type="evidence" value="ECO:0007669"/>
    <property type="project" value="TreeGrafter"/>
</dbReference>
<protein>
    <recommendedName>
        <fullName evidence="6">B box-type domain-containing protein</fullName>
    </recommendedName>
</protein>
<keyword evidence="3" id="KW-0862">Zinc</keyword>
<dbReference type="GO" id="GO:0005634">
    <property type="term" value="C:nucleus"/>
    <property type="evidence" value="ECO:0007669"/>
    <property type="project" value="TreeGrafter"/>
</dbReference>
<keyword evidence="2 4" id="KW-0863">Zinc-finger</keyword>
<evidence type="ECO:0000313" key="7">
    <source>
        <dbReference type="EMBL" id="GKU95082.1"/>
    </source>
</evidence>
<evidence type="ECO:0000313" key="8">
    <source>
        <dbReference type="Proteomes" id="UP001054252"/>
    </source>
</evidence>
<dbReference type="InterPro" id="IPR000315">
    <property type="entry name" value="Znf_B-box"/>
</dbReference>
<dbReference type="GO" id="GO:0009909">
    <property type="term" value="P:regulation of flower development"/>
    <property type="evidence" value="ECO:0007669"/>
    <property type="project" value="InterPro"/>
</dbReference>
<dbReference type="PROSITE" id="PS50119">
    <property type="entry name" value="ZF_BBOX"/>
    <property type="match status" value="2"/>
</dbReference>
<gene>
    <name evidence="7" type="ORF">SLEP1_g8486</name>
</gene>
<feature type="region of interest" description="Disordered" evidence="5">
    <location>
        <begin position="243"/>
        <end position="265"/>
    </location>
</feature>
<dbReference type="SMART" id="SM00336">
    <property type="entry name" value="BBOX"/>
    <property type="match status" value="2"/>
</dbReference>
<sequence length="265" mass="29288">MLVSSGGDVYLSNWARACDTCKAAACTLYCHTDSAYFCNDCDQRIHAANSSALTHQRVWVCTACENAPVAVTCKADAASLCFTCDAEIHSVNALARRHSRIPMPPFSGLAYASSCSYTDDDLPGTVLDPHNEIMANTTTSEEIDEDEACSWLLLEPDNDENQAHSGFSFSEPVDEYIDLRDSCTGYQHQETYSQLQSSSTCLDENGSDGVVPEKSFDMKKQVQPQQQHQQQPLLQQQQNINFNKEQEASRTAFINTPTSSQDVRS</sequence>
<feature type="domain" description="B box-type" evidence="6">
    <location>
        <begin position="13"/>
        <end position="60"/>
    </location>
</feature>
<feature type="domain" description="B box-type" evidence="6">
    <location>
        <begin position="56"/>
        <end position="103"/>
    </location>
</feature>
<dbReference type="AlphaFoldDB" id="A0AAV5I7X9"/>
<dbReference type="InterPro" id="IPR049808">
    <property type="entry name" value="CONSTANS-like_Bbox1"/>
</dbReference>
<evidence type="ECO:0000256" key="4">
    <source>
        <dbReference type="PROSITE-ProRule" id="PRU00024"/>
    </source>
</evidence>
<dbReference type="EMBL" id="BPVZ01000008">
    <property type="protein sequence ID" value="GKU95082.1"/>
    <property type="molecule type" value="Genomic_DNA"/>
</dbReference>
<accession>A0AAV5I7X9</accession>
<dbReference type="GO" id="GO:0008270">
    <property type="term" value="F:zinc ion binding"/>
    <property type="evidence" value="ECO:0007669"/>
    <property type="project" value="UniProtKB-KW"/>
</dbReference>
<evidence type="ECO:0000259" key="6">
    <source>
        <dbReference type="PROSITE" id="PS50119"/>
    </source>
</evidence>
<dbReference type="InterPro" id="IPR045281">
    <property type="entry name" value="CONSTANS-like"/>
</dbReference>
<feature type="compositionally biased region" description="Polar residues" evidence="5">
    <location>
        <begin position="252"/>
        <end position="265"/>
    </location>
</feature>
<dbReference type="Pfam" id="PF00643">
    <property type="entry name" value="zf-B_box"/>
    <property type="match status" value="1"/>
</dbReference>
<dbReference type="GO" id="GO:2000028">
    <property type="term" value="P:regulation of photoperiodism, flowering"/>
    <property type="evidence" value="ECO:0007669"/>
    <property type="project" value="TreeGrafter"/>
</dbReference>
<dbReference type="Proteomes" id="UP001054252">
    <property type="component" value="Unassembled WGS sequence"/>
</dbReference>
<evidence type="ECO:0000256" key="5">
    <source>
        <dbReference type="SAM" id="MobiDB-lite"/>
    </source>
</evidence>
<organism evidence="7 8">
    <name type="scientific">Rubroshorea leprosula</name>
    <dbReference type="NCBI Taxonomy" id="152421"/>
    <lineage>
        <taxon>Eukaryota</taxon>
        <taxon>Viridiplantae</taxon>
        <taxon>Streptophyta</taxon>
        <taxon>Embryophyta</taxon>
        <taxon>Tracheophyta</taxon>
        <taxon>Spermatophyta</taxon>
        <taxon>Magnoliopsida</taxon>
        <taxon>eudicotyledons</taxon>
        <taxon>Gunneridae</taxon>
        <taxon>Pentapetalae</taxon>
        <taxon>rosids</taxon>
        <taxon>malvids</taxon>
        <taxon>Malvales</taxon>
        <taxon>Dipterocarpaceae</taxon>
        <taxon>Rubroshorea</taxon>
    </lineage>
</organism>
<proteinExistence type="predicted"/>
<keyword evidence="8" id="KW-1185">Reference proteome</keyword>
<name>A0AAV5I7X9_9ROSI</name>
<dbReference type="PANTHER" id="PTHR31319">
    <property type="entry name" value="ZINC FINGER PROTEIN CONSTANS-LIKE 4"/>
    <property type="match status" value="1"/>
</dbReference>
<comment type="caution">
    <text evidence="7">The sequence shown here is derived from an EMBL/GenBank/DDBJ whole genome shotgun (WGS) entry which is preliminary data.</text>
</comment>
<dbReference type="PANTHER" id="PTHR31319:SF45">
    <property type="entry name" value="ZINC FINGER PROTEIN HD1-LIKE"/>
    <property type="match status" value="1"/>
</dbReference>
<keyword evidence="1" id="KW-0479">Metal-binding</keyword>
<evidence type="ECO:0000256" key="3">
    <source>
        <dbReference type="ARBA" id="ARBA00022833"/>
    </source>
</evidence>
<reference evidence="7 8" key="1">
    <citation type="journal article" date="2021" name="Commun. Biol.">
        <title>The genome of Shorea leprosula (Dipterocarpaceae) highlights the ecological relevance of drought in aseasonal tropical rainforests.</title>
        <authorList>
            <person name="Ng K.K.S."/>
            <person name="Kobayashi M.J."/>
            <person name="Fawcett J.A."/>
            <person name="Hatakeyama M."/>
            <person name="Paape T."/>
            <person name="Ng C.H."/>
            <person name="Ang C.C."/>
            <person name="Tnah L.H."/>
            <person name="Lee C.T."/>
            <person name="Nishiyama T."/>
            <person name="Sese J."/>
            <person name="O'Brien M.J."/>
            <person name="Copetti D."/>
            <person name="Mohd Noor M.I."/>
            <person name="Ong R.C."/>
            <person name="Putra M."/>
            <person name="Sireger I.Z."/>
            <person name="Indrioko S."/>
            <person name="Kosugi Y."/>
            <person name="Izuno A."/>
            <person name="Isagi Y."/>
            <person name="Lee S.L."/>
            <person name="Shimizu K.K."/>
        </authorList>
    </citation>
    <scope>NUCLEOTIDE SEQUENCE [LARGE SCALE GENOMIC DNA]</scope>
    <source>
        <strain evidence="7">214</strain>
    </source>
</reference>
<evidence type="ECO:0000256" key="1">
    <source>
        <dbReference type="ARBA" id="ARBA00022723"/>
    </source>
</evidence>
<evidence type="ECO:0000256" key="2">
    <source>
        <dbReference type="ARBA" id="ARBA00022771"/>
    </source>
</evidence>